<keyword evidence="6" id="KW-0813">Transport</keyword>
<gene>
    <name evidence="8" type="ORF">AB5J50_47915</name>
</gene>
<dbReference type="EMBL" id="CP163440">
    <property type="protein sequence ID" value="XDQ67964.1"/>
    <property type="molecule type" value="Genomic_DNA"/>
</dbReference>
<evidence type="ECO:0000313" key="8">
    <source>
        <dbReference type="EMBL" id="XDQ67964.1"/>
    </source>
</evidence>
<dbReference type="GO" id="GO:0043190">
    <property type="term" value="C:ATP-binding cassette (ABC) transporter complex"/>
    <property type="evidence" value="ECO:0007669"/>
    <property type="project" value="InterPro"/>
</dbReference>
<evidence type="ECO:0000256" key="6">
    <source>
        <dbReference type="RuleBase" id="RU361157"/>
    </source>
</evidence>
<evidence type="ECO:0000256" key="4">
    <source>
        <dbReference type="ARBA" id="ARBA00023136"/>
    </source>
</evidence>
<feature type="transmembrane region" description="Helical" evidence="6">
    <location>
        <begin position="125"/>
        <end position="149"/>
    </location>
</feature>
<feature type="transmembrane region" description="Helical" evidence="6">
    <location>
        <begin position="161"/>
        <end position="185"/>
    </location>
</feature>
<evidence type="ECO:0000259" key="7">
    <source>
        <dbReference type="PROSITE" id="PS51012"/>
    </source>
</evidence>
<evidence type="ECO:0000256" key="3">
    <source>
        <dbReference type="ARBA" id="ARBA00022989"/>
    </source>
</evidence>
<feature type="transmembrane region" description="Helical" evidence="6">
    <location>
        <begin position="249"/>
        <end position="270"/>
    </location>
</feature>
<evidence type="ECO:0000256" key="5">
    <source>
        <dbReference type="ARBA" id="ARBA00023251"/>
    </source>
</evidence>
<evidence type="ECO:0000256" key="2">
    <source>
        <dbReference type="ARBA" id="ARBA00022692"/>
    </source>
</evidence>
<dbReference type="InterPro" id="IPR052522">
    <property type="entry name" value="ABC-2_transport_permease"/>
</dbReference>
<dbReference type="InterPro" id="IPR047817">
    <property type="entry name" value="ABC2_TM_bact-type"/>
</dbReference>
<reference evidence="8" key="1">
    <citation type="submission" date="2024-07" db="EMBL/GenBank/DDBJ databases">
        <authorList>
            <person name="Yu S.T."/>
        </authorList>
    </citation>
    <scope>NUCLEOTIDE SEQUENCE</scope>
    <source>
        <strain evidence="8">R35</strain>
    </source>
</reference>
<dbReference type="InterPro" id="IPR013525">
    <property type="entry name" value="ABC2_TM"/>
</dbReference>
<dbReference type="AlphaFoldDB" id="A0AB39SLD5"/>
<name>A0AB39SLD5_9ACTN</name>
<keyword evidence="2 6" id="KW-0812">Transmembrane</keyword>
<keyword evidence="4 6" id="KW-0472">Membrane</keyword>
<feature type="transmembrane region" description="Helical" evidence="6">
    <location>
        <begin position="43"/>
        <end position="66"/>
    </location>
</feature>
<dbReference type="GO" id="GO:0046677">
    <property type="term" value="P:response to antibiotic"/>
    <property type="evidence" value="ECO:0007669"/>
    <property type="project" value="UniProtKB-KW"/>
</dbReference>
<feature type="transmembrane region" description="Helical" evidence="6">
    <location>
        <begin position="197"/>
        <end position="215"/>
    </location>
</feature>
<dbReference type="PANTHER" id="PTHR43332:SF2">
    <property type="entry name" value="INNER MEMBRANE TRANSPORT PERMEASE YADH"/>
    <property type="match status" value="1"/>
</dbReference>
<accession>A0AB39SLD5</accession>
<comment type="similarity">
    <text evidence="6">Belongs to the ABC-2 integral membrane protein family.</text>
</comment>
<protein>
    <recommendedName>
        <fullName evidence="6">Transport permease protein</fullName>
    </recommendedName>
</protein>
<keyword evidence="5" id="KW-0046">Antibiotic resistance</keyword>
<dbReference type="InterPro" id="IPR000412">
    <property type="entry name" value="ABC_2_transport"/>
</dbReference>
<dbReference type="Pfam" id="PF01061">
    <property type="entry name" value="ABC2_membrane"/>
    <property type="match status" value="1"/>
</dbReference>
<dbReference type="PROSITE" id="PS51012">
    <property type="entry name" value="ABC_TM2"/>
    <property type="match status" value="1"/>
</dbReference>
<feature type="transmembrane region" description="Helical" evidence="6">
    <location>
        <begin position="86"/>
        <end position="104"/>
    </location>
</feature>
<evidence type="ECO:0000256" key="1">
    <source>
        <dbReference type="ARBA" id="ARBA00004141"/>
    </source>
</evidence>
<dbReference type="PIRSF" id="PIRSF006648">
    <property type="entry name" value="DrrB"/>
    <property type="match status" value="1"/>
</dbReference>
<keyword evidence="6" id="KW-1003">Cell membrane</keyword>
<organism evidence="8">
    <name type="scientific">Streptomyces sp. R35</name>
    <dbReference type="NCBI Taxonomy" id="3238630"/>
    <lineage>
        <taxon>Bacteria</taxon>
        <taxon>Bacillati</taxon>
        <taxon>Actinomycetota</taxon>
        <taxon>Actinomycetes</taxon>
        <taxon>Kitasatosporales</taxon>
        <taxon>Streptomycetaceae</taxon>
        <taxon>Streptomyces</taxon>
    </lineage>
</organism>
<comment type="subcellular location">
    <subcellularLocation>
        <location evidence="6">Cell membrane</location>
        <topology evidence="6">Multi-pass membrane protein</topology>
    </subcellularLocation>
    <subcellularLocation>
        <location evidence="1">Membrane</location>
        <topology evidence="1">Multi-pass membrane protein</topology>
    </subcellularLocation>
</comment>
<dbReference type="RefSeq" id="WP_369264801.1">
    <property type="nucleotide sequence ID" value="NZ_CP163440.1"/>
</dbReference>
<keyword evidence="3 6" id="KW-1133">Transmembrane helix</keyword>
<proteinExistence type="inferred from homology"/>
<feature type="domain" description="ABC transmembrane type-2" evidence="7">
    <location>
        <begin position="42"/>
        <end position="272"/>
    </location>
</feature>
<dbReference type="GO" id="GO:0140359">
    <property type="term" value="F:ABC-type transporter activity"/>
    <property type="evidence" value="ECO:0007669"/>
    <property type="project" value="InterPro"/>
</dbReference>
<dbReference type="PANTHER" id="PTHR43332">
    <property type="entry name" value="INNER MEMBRANE TRANSPORT PERMEASE YADH-RELATED"/>
    <property type="match status" value="1"/>
</dbReference>
<sequence length="276" mass="29550">MTSSVAVDDPAHSSLPPYDEPFRAERSPFLWLFEREVLRFLSIWRYSVFGPVLSTALFVIVFGSALGGHVDTVDGVSYGRFIVPGLFAQAILNVGFFNGTTSLFEARRDRYIHDVFASPLRWWEINAALVGGGVARGIVVGAGVLAVALPLTGSGSVARPLVLLLGTLGVLLVAAQVGVIAGSLAKSLDHVYSMESIVLLPLGFLGGVFYSVRQLPPVWDVLSRLDPVFWLVQVERIGFLGHGDVGAGWALLTVWALAAALSAWSAAMFATGRLKP</sequence>